<dbReference type="OMA" id="NASWMTR"/>
<gene>
    <name evidence="1" type="ORF">I6G64_08965</name>
    <name evidence="2" type="ORF">NCTC12961_00852</name>
</gene>
<organism evidence="2 3">
    <name type="scientific">Serratia plymuthica</name>
    <dbReference type="NCBI Taxonomy" id="82996"/>
    <lineage>
        <taxon>Bacteria</taxon>
        <taxon>Pseudomonadati</taxon>
        <taxon>Pseudomonadota</taxon>
        <taxon>Gammaproteobacteria</taxon>
        <taxon>Enterobacterales</taxon>
        <taxon>Yersiniaceae</taxon>
        <taxon>Serratia</taxon>
    </lineage>
</organism>
<dbReference type="EMBL" id="LS483469">
    <property type="protein sequence ID" value="SQI31795.1"/>
    <property type="molecule type" value="Genomic_DNA"/>
</dbReference>
<dbReference type="AlphaFoldDB" id="A0A2X4WXP9"/>
<sequence>MRDSRPQLLDVLFDDASAEDKGPLHNVQQRAVALLKLNRAVKGVLPVQLHPWCRVANFRQGILVLETANASWLMRLRYEQPALLSALRAQILPSLSSIDIRINPALMAKGSNLVQDAAKTLGNTQTNVPMRHLSQESAEELRGLASRSPEKLRKVLERLASLAGESANATSRKK</sequence>
<accession>A0A2X4WXP9</accession>
<reference evidence="2 3" key="1">
    <citation type="submission" date="2018-06" db="EMBL/GenBank/DDBJ databases">
        <authorList>
            <consortium name="Pathogen Informatics"/>
            <person name="Doyle S."/>
        </authorList>
    </citation>
    <scope>NUCLEOTIDE SEQUENCE [LARGE SCALE GENOMIC DNA]</scope>
    <source>
        <strain evidence="2 3">NCTC12961</strain>
    </source>
</reference>
<proteinExistence type="predicted"/>
<dbReference type="Proteomes" id="UP000594967">
    <property type="component" value="Chromosome"/>
</dbReference>
<reference evidence="1 4" key="2">
    <citation type="submission" date="2020-12" db="EMBL/GenBank/DDBJ databases">
        <title>FDA dAtabase for Regulatory Grade micrObial Sequences (FDA-ARGOS): Supporting development and validation of Infectious Disease Dx tests.</title>
        <authorList>
            <person name="Sproer C."/>
            <person name="Gronow S."/>
            <person name="Severitt S."/>
            <person name="Schroder I."/>
            <person name="Tallon L."/>
            <person name="Sadzewicz L."/>
            <person name="Zhao X."/>
            <person name="Boylan J."/>
            <person name="Ott S."/>
            <person name="Bowen H."/>
            <person name="Vavikolanu K."/>
            <person name="Mehta A."/>
            <person name="Aluvathingal J."/>
            <person name="Nadendla S."/>
            <person name="Lowell S."/>
            <person name="Myers T."/>
            <person name="Yan Y."/>
            <person name="Sichtig H."/>
        </authorList>
    </citation>
    <scope>NUCLEOTIDE SEQUENCE [LARGE SCALE GENOMIC DNA]</scope>
    <source>
        <strain evidence="1 4">FDAARGOS_907</strain>
    </source>
</reference>
<evidence type="ECO:0000313" key="1">
    <source>
        <dbReference type="EMBL" id="QPS22485.1"/>
    </source>
</evidence>
<dbReference type="EMBL" id="CP065673">
    <property type="protein sequence ID" value="QPS22485.1"/>
    <property type="molecule type" value="Genomic_DNA"/>
</dbReference>
<evidence type="ECO:0000313" key="4">
    <source>
        <dbReference type="Proteomes" id="UP000594967"/>
    </source>
</evidence>
<dbReference type="STRING" id="82996.ADP72_07620"/>
<protein>
    <submittedName>
        <fullName evidence="1">DUF721 domain-containing protein</fullName>
    </submittedName>
    <submittedName>
        <fullName evidence="2">Zn-ribbon-containing, possibly RNA-binding protein and truncated derivatives</fullName>
    </submittedName>
</protein>
<evidence type="ECO:0000313" key="3">
    <source>
        <dbReference type="Proteomes" id="UP000248897"/>
    </source>
</evidence>
<dbReference type="Proteomes" id="UP000248897">
    <property type="component" value="Chromosome 1"/>
</dbReference>
<dbReference type="InterPro" id="IPR007922">
    <property type="entry name" value="DciA-like"/>
</dbReference>
<evidence type="ECO:0000313" key="2">
    <source>
        <dbReference type="EMBL" id="SQI31795.1"/>
    </source>
</evidence>
<dbReference type="Pfam" id="PF05258">
    <property type="entry name" value="DciA"/>
    <property type="match status" value="1"/>
</dbReference>
<name>A0A2X4WXP9_SERPL</name>
<dbReference type="GeneID" id="57665521"/>
<dbReference type="RefSeq" id="WP_013811498.1">
    <property type="nucleotide sequence ID" value="NZ_CAMISH010000003.1"/>
</dbReference>
<keyword evidence="4" id="KW-1185">Reference proteome</keyword>